<evidence type="ECO:0000256" key="1">
    <source>
        <dbReference type="SAM" id="SignalP"/>
    </source>
</evidence>
<sequence>MNKDVLRLALAAMCFTSVASAQSYSCKYLAKISAEEETLVNCASWVDGEPRFSPRLSRLALSANGLYQLYISSAEWPGSGRYYLLNDRSEALSLLPFDNGGDEFAEGLVRSRQQGKVGFYNAQLQAVIIPQFDFAWPFKEGKALVCNGCNTRRDGEHTSMIGGQWFYIDKSGARISPIGSKPGDLLP</sequence>
<dbReference type="EMBL" id="JAWZZT010000011">
    <property type="protein sequence ID" value="MDX7015578.1"/>
    <property type="molecule type" value="Genomic_DNA"/>
</dbReference>
<accession>A0AAW9E5Q8</accession>
<protein>
    <submittedName>
        <fullName evidence="2">WG repeat-containing protein</fullName>
    </submittedName>
</protein>
<dbReference type="InterPro" id="IPR032774">
    <property type="entry name" value="WG_beta_rep"/>
</dbReference>
<name>A0AAW9E5Q8_KLEAE</name>
<dbReference type="RefSeq" id="WP_015367509.1">
    <property type="nucleotide sequence ID" value="NZ_AP022108.1"/>
</dbReference>
<reference evidence="2" key="1">
    <citation type="submission" date="2023-11" db="EMBL/GenBank/DDBJ databases">
        <title>Detection of rare carbapenemases in Enterobacterales - comparison of two colorimetric and two CIM-based carbapenemase assays.</title>
        <authorList>
            <person name="Schaffarczyk L."/>
            <person name="Noster J."/>
            <person name="Stelzer Y."/>
            <person name="Sattler J."/>
            <person name="Gatermann S."/>
            <person name="Hamprecht A."/>
        </authorList>
    </citation>
    <scope>NUCLEOTIDE SEQUENCE</scope>
    <source>
        <strain evidence="2">CIM-Cont-037</strain>
    </source>
</reference>
<organism evidence="2 3">
    <name type="scientific">Klebsiella aerogenes</name>
    <name type="common">Enterobacter aerogenes</name>
    <dbReference type="NCBI Taxonomy" id="548"/>
    <lineage>
        <taxon>Bacteria</taxon>
        <taxon>Pseudomonadati</taxon>
        <taxon>Pseudomonadota</taxon>
        <taxon>Gammaproteobacteria</taxon>
        <taxon>Enterobacterales</taxon>
        <taxon>Enterobacteriaceae</taxon>
        <taxon>Klebsiella/Raoultella group</taxon>
        <taxon>Klebsiella</taxon>
    </lineage>
</organism>
<evidence type="ECO:0000313" key="2">
    <source>
        <dbReference type="EMBL" id="MDX7015578.1"/>
    </source>
</evidence>
<comment type="caution">
    <text evidence="2">The sequence shown here is derived from an EMBL/GenBank/DDBJ whole genome shotgun (WGS) entry which is preliminary data.</text>
</comment>
<gene>
    <name evidence="2" type="ORF">SJ059_14050</name>
</gene>
<evidence type="ECO:0000313" key="3">
    <source>
        <dbReference type="Proteomes" id="UP001279012"/>
    </source>
</evidence>
<proteinExistence type="predicted"/>
<dbReference type="Pfam" id="PF14903">
    <property type="entry name" value="WG_beta_rep"/>
    <property type="match status" value="1"/>
</dbReference>
<dbReference type="Proteomes" id="UP001279012">
    <property type="component" value="Unassembled WGS sequence"/>
</dbReference>
<keyword evidence="1" id="KW-0732">Signal</keyword>
<dbReference type="AlphaFoldDB" id="A0AAW9E5Q8"/>
<feature type="chain" id="PRO_5043409824" evidence="1">
    <location>
        <begin position="22"/>
        <end position="187"/>
    </location>
</feature>
<feature type="signal peptide" evidence="1">
    <location>
        <begin position="1"/>
        <end position="21"/>
    </location>
</feature>